<comment type="similarity">
    <text evidence="1">Belongs to the short-chain dehydrogenases/reductases (SDR) family.</text>
</comment>
<protein>
    <submittedName>
        <fullName evidence="3">SDR family oxidoreductase</fullName>
    </submittedName>
</protein>
<accession>A0A847SCN0</accession>
<dbReference type="InterPro" id="IPR036291">
    <property type="entry name" value="NAD(P)-bd_dom_sf"/>
</dbReference>
<dbReference type="Proteomes" id="UP000587991">
    <property type="component" value="Unassembled WGS sequence"/>
</dbReference>
<dbReference type="GO" id="GO:0016491">
    <property type="term" value="F:oxidoreductase activity"/>
    <property type="evidence" value="ECO:0007669"/>
    <property type="project" value="UniProtKB-KW"/>
</dbReference>
<gene>
    <name evidence="3" type="ORF">HF682_07995</name>
</gene>
<dbReference type="PANTHER" id="PTHR43639">
    <property type="entry name" value="OXIDOREDUCTASE, SHORT-CHAIN DEHYDROGENASE/REDUCTASE FAMILY (AFU_ORTHOLOGUE AFUA_5G02870)"/>
    <property type="match status" value="1"/>
</dbReference>
<dbReference type="InterPro" id="IPR002347">
    <property type="entry name" value="SDR_fam"/>
</dbReference>
<dbReference type="AlphaFoldDB" id="A0A847SCN0"/>
<dbReference type="RefSeq" id="WP_168876652.1">
    <property type="nucleotide sequence ID" value="NZ_JABAIM010000001.1"/>
</dbReference>
<evidence type="ECO:0000313" key="3">
    <source>
        <dbReference type="EMBL" id="NLR75099.1"/>
    </source>
</evidence>
<dbReference type="Pfam" id="PF13561">
    <property type="entry name" value="adh_short_C2"/>
    <property type="match status" value="1"/>
</dbReference>
<name>A0A847SCN0_9NEIS</name>
<sequence>MMNPTRSATPDEMMPVALLSGAASPWPALAEALLQAGYRLVWHSPLPLPPALAAAPASRVCRVQADVHSEATAQALLREVQQLWRRLDVLLLQPPQRPGLPLPEAVELELAQRLGPLLALTQAAVPLLREQQGVVLWWLDQAVSRSHWLDGAVQAALPATLRALAAELAPDVRLNAIQYPAAQLREGELNELAHKRMVQKVAMKRPLREADLVQAMHYLLQADFVTGHLLPVDGGGSVG</sequence>
<evidence type="ECO:0000256" key="1">
    <source>
        <dbReference type="ARBA" id="ARBA00006484"/>
    </source>
</evidence>
<evidence type="ECO:0000256" key="2">
    <source>
        <dbReference type="ARBA" id="ARBA00023002"/>
    </source>
</evidence>
<reference evidence="3 4" key="1">
    <citation type="submission" date="2020-04" db="EMBL/GenBank/DDBJ databases">
        <title>Draft genome of Leeia sp. IMCC25680.</title>
        <authorList>
            <person name="Song J."/>
            <person name="Cho J.-C."/>
        </authorList>
    </citation>
    <scope>NUCLEOTIDE SEQUENCE [LARGE SCALE GENOMIC DNA]</scope>
    <source>
        <strain evidence="3 4">IMCC25680</strain>
    </source>
</reference>
<proteinExistence type="inferred from homology"/>
<dbReference type="SUPFAM" id="SSF51735">
    <property type="entry name" value="NAD(P)-binding Rossmann-fold domains"/>
    <property type="match status" value="1"/>
</dbReference>
<dbReference type="EMBL" id="JABAIM010000001">
    <property type="protein sequence ID" value="NLR75099.1"/>
    <property type="molecule type" value="Genomic_DNA"/>
</dbReference>
<comment type="caution">
    <text evidence="3">The sequence shown here is derived from an EMBL/GenBank/DDBJ whole genome shotgun (WGS) entry which is preliminary data.</text>
</comment>
<keyword evidence="2" id="KW-0560">Oxidoreductase</keyword>
<dbReference type="Gene3D" id="3.40.50.720">
    <property type="entry name" value="NAD(P)-binding Rossmann-like Domain"/>
    <property type="match status" value="1"/>
</dbReference>
<evidence type="ECO:0000313" key="4">
    <source>
        <dbReference type="Proteomes" id="UP000587991"/>
    </source>
</evidence>
<keyword evidence="4" id="KW-1185">Reference proteome</keyword>
<dbReference type="PANTHER" id="PTHR43639:SF1">
    <property type="entry name" value="SHORT-CHAIN DEHYDROGENASE_REDUCTASE FAMILY PROTEIN"/>
    <property type="match status" value="1"/>
</dbReference>
<organism evidence="3 4">
    <name type="scientific">Leeia aquatica</name>
    <dbReference type="NCBI Taxonomy" id="2725557"/>
    <lineage>
        <taxon>Bacteria</taxon>
        <taxon>Pseudomonadati</taxon>
        <taxon>Pseudomonadota</taxon>
        <taxon>Betaproteobacteria</taxon>
        <taxon>Neisseriales</taxon>
        <taxon>Leeiaceae</taxon>
        <taxon>Leeia</taxon>
    </lineage>
</organism>